<dbReference type="EMBL" id="BQNB010010684">
    <property type="protein sequence ID" value="GJS80597.1"/>
    <property type="molecule type" value="Genomic_DNA"/>
</dbReference>
<dbReference type="Pfam" id="PF08284">
    <property type="entry name" value="RVP_2"/>
    <property type="match status" value="1"/>
</dbReference>
<keyword evidence="3" id="KW-1185">Reference proteome</keyword>
<reference evidence="2" key="1">
    <citation type="journal article" date="2022" name="Int. J. Mol. Sci.">
        <title>Draft Genome of Tanacetum Coccineum: Genomic Comparison of Closely Related Tanacetum-Family Plants.</title>
        <authorList>
            <person name="Yamashiro T."/>
            <person name="Shiraishi A."/>
            <person name="Nakayama K."/>
            <person name="Satake H."/>
        </authorList>
    </citation>
    <scope>NUCLEOTIDE SEQUENCE</scope>
</reference>
<feature type="compositionally biased region" description="Basic and acidic residues" evidence="1">
    <location>
        <begin position="60"/>
        <end position="71"/>
    </location>
</feature>
<dbReference type="SUPFAM" id="SSF50630">
    <property type="entry name" value="Acid proteases"/>
    <property type="match status" value="1"/>
</dbReference>
<dbReference type="Gene3D" id="2.40.70.10">
    <property type="entry name" value="Acid Proteases"/>
    <property type="match status" value="1"/>
</dbReference>
<proteinExistence type="predicted"/>
<gene>
    <name evidence="2" type="ORF">Tco_0730478</name>
</gene>
<feature type="compositionally biased region" description="Basic residues" evidence="1">
    <location>
        <begin position="334"/>
        <end position="344"/>
    </location>
</feature>
<accession>A0ABQ4YSS1</accession>
<keyword evidence="2" id="KW-0808">Transferase</keyword>
<keyword evidence="2" id="KW-0548">Nucleotidyltransferase</keyword>
<dbReference type="PANTHER" id="PTHR15503:SF45">
    <property type="entry name" value="RNA-DIRECTED DNA POLYMERASE HOMOLOG"/>
    <property type="match status" value="1"/>
</dbReference>
<dbReference type="InterPro" id="IPR021109">
    <property type="entry name" value="Peptidase_aspartic_dom_sf"/>
</dbReference>
<comment type="caution">
    <text evidence="2">The sequence shown here is derived from an EMBL/GenBank/DDBJ whole genome shotgun (WGS) entry which is preliminary data.</text>
</comment>
<dbReference type="PROSITE" id="PS00141">
    <property type="entry name" value="ASP_PROTEASE"/>
    <property type="match status" value="1"/>
</dbReference>
<feature type="region of interest" description="Disordered" evidence="1">
    <location>
        <begin position="49"/>
        <end position="95"/>
    </location>
</feature>
<dbReference type="InterPro" id="IPR001969">
    <property type="entry name" value="Aspartic_peptidase_AS"/>
</dbReference>
<feature type="compositionally biased region" description="Low complexity" evidence="1">
    <location>
        <begin position="72"/>
        <end position="87"/>
    </location>
</feature>
<organism evidence="2 3">
    <name type="scientific">Tanacetum coccineum</name>
    <dbReference type="NCBI Taxonomy" id="301880"/>
    <lineage>
        <taxon>Eukaryota</taxon>
        <taxon>Viridiplantae</taxon>
        <taxon>Streptophyta</taxon>
        <taxon>Embryophyta</taxon>
        <taxon>Tracheophyta</taxon>
        <taxon>Spermatophyta</taxon>
        <taxon>Magnoliopsida</taxon>
        <taxon>eudicotyledons</taxon>
        <taxon>Gunneridae</taxon>
        <taxon>Pentapetalae</taxon>
        <taxon>asterids</taxon>
        <taxon>campanulids</taxon>
        <taxon>Asterales</taxon>
        <taxon>Asteraceae</taxon>
        <taxon>Asteroideae</taxon>
        <taxon>Anthemideae</taxon>
        <taxon>Anthemidinae</taxon>
        <taxon>Tanacetum</taxon>
    </lineage>
</organism>
<dbReference type="Proteomes" id="UP001151760">
    <property type="component" value="Unassembled WGS sequence"/>
</dbReference>
<protein>
    <submittedName>
        <fullName evidence="2">Reverse transcriptase domain-containing protein</fullName>
    </submittedName>
</protein>
<feature type="region of interest" description="Disordered" evidence="1">
    <location>
        <begin position="325"/>
        <end position="344"/>
    </location>
</feature>
<evidence type="ECO:0000256" key="1">
    <source>
        <dbReference type="SAM" id="MobiDB-lite"/>
    </source>
</evidence>
<evidence type="ECO:0000313" key="2">
    <source>
        <dbReference type="EMBL" id="GJS80597.1"/>
    </source>
</evidence>
<dbReference type="GO" id="GO:0003964">
    <property type="term" value="F:RNA-directed DNA polymerase activity"/>
    <property type="evidence" value="ECO:0007669"/>
    <property type="project" value="UniProtKB-KW"/>
</dbReference>
<evidence type="ECO:0000313" key="3">
    <source>
        <dbReference type="Proteomes" id="UP001151760"/>
    </source>
</evidence>
<name>A0ABQ4YSS1_9ASTR</name>
<keyword evidence="2" id="KW-0695">RNA-directed DNA polymerase</keyword>
<reference evidence="2" key="2">
    <citation type="submission" date="2022-01" db="EMBL/GenBank/DDBJ databases">
        <authorList>
            <person name="Yamashiro T."/>
            <person name="Shiraishi A."/>
            <person name="Satake H."/>
            <person name="Nakayama K."/>
        </authorList>
    </citation>
    <scope>NUCLEOTIDE SEQUENCE</scope>
</reference>
<dbReference type="CDD" id="cd00303">
    <property type="entry name" value="retropepsin_like"/>
    <property type="match status" value="1"/>
</dbReference>
<sequence length="344" mass="38461">MCPELVPTEKKKIKKFIKGFPERIKGNITSSRPTSLHDAVNMARELVEQSVQGKAARSAESGKRKWDDNRRNNQGNNNNNRNRNNQQPSNKRHGNQKVYAAAPDGHTDRKRLIQWSPPIVTSNECWGCGGKVHNMNNCPKAGNVQNNRARGRAYQVVENAAQDPKVVTGTFLLNDHFANVLFDSGAERSFVSSDYTPFIDINPVALGSSYEVELADGKIVSTNTVLRGCTLELLNHVFKIDLLPTRLGSFDVIVGMDWLAHHHASIICDERIVRIPLPDGHVLDVHGERPDVYPKSLLCVKAGEKRLDDIHVVRDFPGVFPDDLSGLPPDKKWISSKRQKTKPK</sequence>
<dbReference type="PANTHER" id="PTHR15503">
    <property type="entry name" value="LDOC1 RELATED"/>
    <property type="match status" value="1"/>
</dbReference>
<dbReference type="InterPro" id="IPR032567">
    <property type="entry name" value="RTL1-rel"/>
</dbReference>